<dbReference type="InterPro" id="IPR036937">
    <property type="entry name" value="Adhesion_dom_fimbrial_sf"/>
</dbReference>
<gene>
    <name evidence="3" type="ORF">HX822_08310</name>
</gene>
<dbReference type="Gene3D" id="2.60.40.3310">
    <property type="match status" value="1"/>
</dbReference>
<protein>
    <submittedName>
        <fullName evidence="3">Type 1 fimbrial protein</fullName>
    </submittedName>
</protein>
<dbReference type="PANTHER" id="PTHR33420:SF26">
    <property type="entry name" value="FIMBRIAL SUBUNIT"/>
    <property type="match status" value="1"/>
</dbReference>
<feature type="chain" id="PRO_5031575434" evidence="1">
    <location>
        <begin position="44"/>
        <end position="368"/>
    </location>
</feature>
<dbReference type="InterPro" id="IPR000259">
    <property type="entry name" value="Adhesion_dom_fimbrial"/>
</dbReference>
<dbReference type="GO" id="GO:0009289">
    <property type="term" value="C:pilus"/>
    <property type="evidence" value="ECO:0007669"/>
    <property type="project" value="InterPro"/>
</dbReference>
<evidence type="ECO:0000313" key="4">
    <source>
        <dbReference type="Proteomes" id="UP000531950"/>
    </source>
</evidence>
<evidence type="ECO:0000313" key="3">
    <source>
        <dbReference type="EMBL" id="NWE12936.1"/>
    </source>
</evidence>
<dbReference type="GO" id="GO:0043709">
    <property type="term" value="P:cell adhesion involved in single-species biofilm formation"/>
    <property type="evidence" value="ECO:0007669"/>
    <property type="project" value="TreeGrafter"/>
</dbReference>
<dbReference type="InterPro" id="IPR008966">
    <property type="entry name" value="Adhesion_dom_sf"/>
</dbReference>
<accession>A0A7Y8EE06</accession>
<dbReference type="EMBL" id="JACARG010000014">
    <property type="protein sequence ID" value="NWE12936.1"/>
    <property type="molecule type" value="Genomic_DNA"/>
</dbReference>
<sequence length="368" mass="38332">MKNFSVASSTQAPVLPARNVWKKRLMLSALAVLPMAISQMAAADCAATVATQSIHAVGDLFIPQDAPVGSTIGLVKYTRFPIINCTTNTPFSIQSTMLTAKAPTVTAAIGSAQGSQLYATNVPGIGVGVVNETRPSYLCLTSGSWYFPLAFNGCNTGGFSANTNNSLILIKTGPIPAGINDFGNLQVYTVDINNNGTPFNWIDGRLTGTVTVAGCSMPAAVGNIIDVPMKNWEKRVFNGPGTVTPTEGFNITLNNCVAGTYAGNPTWNYFRGNNANIRLDGAKGSTIVDASQGVLGLNSEATATGVAVQVLKQDGTPLPLGVDVPIMPVQDGNTTLQFGARYIQTAGDSTGPQPGIANATANFTITYK</sequence>
<keyword evidence="1" id="KW-0732">Signal</keyword>
<dbReference type="RefSeq" id="WP_177076952.1">
    <property type="nucleotide sequence ID" value="NZ_JACARG010000014.1"/>
</dbReference>
<feature type="signal peptide" evidence="1">
    <location>
        <begin position="1"/>
        <end position="43"/>
    </location>
</feature>
<organism evidence="3 4">
    <name type="scientific">Pseudomonas yamanorum</name>
    <dbReference type="NCBI Taxonomy" id="515393"/>
    <lineage>
        <taxon>Bacteria</taxon>
        <taxon>Pseudomonadati</taxon>
        <taxon>Pseudomonadota</taxon>
        <taxon>Gammaproteobacteria</taxon>
        <taxon>Pseudomonadales</taxon>
        <taxon>Pseudomonadaceae</taxon>
        <taxon>Pseudomonas</taxon>
    </lineage>
</organism>
<dbReference type="SUPFAM" id="SSF49401">
    <property type="entry name" value="Bacterial adhesins"/>
    <property type="match status" value="1"/>
</dbReference>
<evidence type="ECO:0000256" key="1">
    <source>
        <dbReference type="SAM" id="SignalP"/>
    </source>
</evidence>
<comment type="caution">
    <text evidence="3">The sequence shown here is derived from an EMBL/GenBank/DDBJ whole genome shotgun (WGS) entry which is preliminary data.</text>
</comment>
<dbReference type="InterPro" id="IPR050263">
    <property type="entry name" value="Bact_Fimbrial_Adh_Pro"/>
</dbReference>
<proteinExistence type="predicted"/>
<feature type="domain" description="Fimbrial-type adhesion" evidence="2">
    <location>
        <begin position="206"/>
        <end position="368"/>
    </location>
</feature>
<dbReference type="Proteomes" id="UP000531950">
    <property type="component" value="Unassembled WGS sequence"/>
</dbReference>
<name>A0A7Y8EE06_9PSED</name>
<dbReference type="Pfam" id="PF00419">
    <property type="entry name" value="Fimbrial"/>
    <property type="match status" value="1"/>
</dbReference>
<dbReference type="AlphaFoldDB" id="A0A7Y8EE06"/>
<evidence type="ECO:0000259" key="2">
    <source>
        <dbReference type="Pfam" id="PF00419"/>
    </source>
</evidence>
<dbReference type="Gene3D" id="2.60.40.1090">
    <property type="entry name" value="Fimbrial-type adhesion domain"/>
    <property type="match status" value="1"/>
</dbReference>
<dbReference type="PANTHER" id="PTHR33420">
    <property type="entry name" value="FIMBRIAL SUBUNIT ELFA-RELATED"/>
    <property type="match status" value="1"/>
</dbReference>
<reference evidence="3 4" key="1">
    <citation type="submission" date="2020-04" db="EMBL/GenBank/DDBJ databases">
        <title>Molecular characterization of pseudomonads from Agaricus bisporus reveal novel blotch 2 pathogens in Western Europe.</title>
        <authorList>
            <person name="Taparia T."/>
            <person name="Krijger M."/>
            <person name="Haynes E."/>
            <person name="Elpinstone J.G."/>
            <person name="Noble R."/>
            <person name="Van Der Wolf J."/>
        </authorList>
    </citation>
    <scope>NUCLEOTIDE SEQUENCE [LARGE SCALE GENOMIC DNA]</scope>
    <source>
        <strain evidence="3 4">IPO3782</strain>
    </source>
</reference>